<dbReference type="AlphaFoldDB" id="A0A5N6WH05"/>
<keyword evidence="9" id="KW-0349">Heme</keyword>
<feature type="domain" description="CFEM" evidence="11">
    <location>
        <begin position="4"/>
        <end position="83"/>
    </location>
</feature>
<keyword evidence="13" id="KW-1185">Reference proteome</keyword>
<evidence type="ECO:0000256" key="5">
    <source>
        <dbReference type="ARBA" id="ARBA00022622"/>
    </source>
</evidence>
<dbReference type="GO" id="GO:0005576">
    <property type="term" value="C:extracellular region"/>
    <property type="evidence" value="ECO:0007669"/>
    <property type="project" value="UniProtKB-SubCell"/>
</dbReference>
<feature type="signal peptide" evidence="10">
    <location>
        <begin position="1"/>
        <end position="20"/>
    </location>
</feature>
<evidence type="ECO:0000256" key="1">
    <source>
        <dbReference type="ARBA" id="ARBA00004589"/>
    </source>
</evidence>
<keyword evidence="6 10" id="KW-0732">Signal</keyword>
<evidence type="ECO:0000256" key="6">
    <source>
        <dbReference type="ARBA" id="ARBA00022729"/>
    </source>
</evidence>
<sequence length="83" mass="8646">MKLVLAMILLAVAFPGLILANLQELAAAMPRCGLNCMISSIAVSNIAATDQACICTDATLTSIEICVAANCTVRDSLTAKMCR</sequence>
<evidence type="ECO:0000256" key="4">
    <source>
        <dbReference type="ARBA" id="ARBA00022525"/>
    </source>
</evidence>
<dbReference type="GO" id="GO:0098552">
    <property type="term" value="C:side of membrane"/>
    <property type="evidence" value="ECO:0007669"/>
    <property type="project" value="UniProtKB-KW"/>
</dbReference>
<evidence type="ECO:0000256" key="7">
    <source>
        <dbReference type="ARBA" id="ARBA00023157"/>
    </source>
</evidence>
<keyword evidence="5" id="KW-0325">Glycoprotein</keyword>
<dbReference type="Proteomes" id="UP000325433">
    <property type="component" value="Unassembled WGS sequence"/>
</dbReference>
<keyword evidence="5" id="KW-0336">GPI-anchor</keyword>
<proteinExistence type="inferred from homology"/>
<evidence type="ECO:0000313" key="12">
    <source>
        <dbReference type="EMBL" id="KAE8319626.1"/>
    </source>
</evidence>
<name>A0A5N6WH05_9EURO</name>
<comment type="subcellular location">
    <subcellularLocation>
        <location evidence="1">Membrane</location>
        <topology evidence="1">Lipid-anchor</topology>
        <topology evidence="1">GPI-anchor</topology>
    </subcellularLocation>
    <subcellularLocation>
        <location evidence="2">Secreted</location>
    </subcellularLocation>
</comment>
<evidence type="ECO:0000256" key="10">
    <source>
        <dbReference type="SAM" id="SignalP"/>
    </source>
</evidence>
<keyword evidence="7" id="KW-1015">Disulfide bond</keyword>
<reference evidence="13" key="1">
    <citation type="submission" date="2019-04" db="EMBL/GenBank/DDBJ databases">
        <title>Friends and foes A comparative genomics studyof 23 Aspergillus species from section Flavi.</title>
        <authorList>
            <consortium name="DOE Joint Genome Institute"/>
            <person name="Kjaerbolling I."/>
            <person name="Vesth T."/>
            <person name="Frisvad J.C."/>
            <person name="Nybo J.L."/>
            <person name="Theobald S."/>
            <person name="Kildgaard S."/>
            <person name="Isbrandt T."/>
            <person name="Kuo A."/>
            <person name="Sato A."/>
            <person name="Lyhne E.K."/>
            <person name="Kogle M.E."/>
            <person name="Wiebenga A."/>
            <person name="Kun R.S."/>
            <person name="Lubbers R.J."/>
            <person name="Makela M.R."/>
            <person name="Barry K."/>
            <person name="Chovatia M."/>
            <person name="Clum A."/>
            <person name="Daum C."/>
            <person name="Haridas S."/>
            <person name="He G."/>
            <person name="LaButti K."/>
            <person name="Lipzen A."/>
            <person name="Mondo S."/>
            <person name="Riley R."/>
            <person name="Salamov A."/>
            <person name="Simmons B.A."/>
            <person name="Magnuson J.K."/>
            <person name="Henrissat B."/>
            <person name="Mortensen U.H."/>
            <person name="Larsen T.O."/>
            <person name="Devries R.P."/>
            <person name="Grigoriev I.V."/>
            <person name="Machida M."/>
            <person name="Baker S.E."/>
            <person name="Andersen M.R."/>
        </authorList>
    </citation>
    <scope>NUCLEOTIDE SEQUENCE [LARGE SCALE GENOMIC DNA]</scope>
    <source>
        <strain evidence="13">CBS 130015</strain>
    </source>
</reference>
<gene>
    <name evidence="12" type="ORF">BDV41DRAFT_517799</name>
</gene>
<evidence type="ECO:0000259" key="11">
    <source>
        <dbReference type="PROSITE" id="PS52012"/>
    </source>
</evidence>
<keyword evidence="4" id="KW-0964">Secreted</keyword>
<comment type="caution">
    <text evidence="9">Lacks conserved residue(s) required for the propagation of feature annotation.</text>
</comment>
<feature type="chain" id="PRO_5024794477" description="CFEM domain-containing protein" evidence="10">
    <location>
        <begin position="21"/>
        <end position="83"/>
    </location>
</feature>
<keyword evidence="9" id="KW-0479">Metal-binding</keyword>
<evidence type="ECO:0000256" key="9">
    <source>
        <dbReference type="PROSITE-ProRule" id="PRU01356"/>
    </source>
</evidence>
<feature type="binding site" description="axial binding residue" evidence="9">
    <location>
        <position position="50"/>
    </location>
    <ligand>
        <name>heme</name>
        <dbReference type="ChEBI" id="CHEBI:30413"/>
    </ligand>
    <ligandPart>
        <name>Fe</name>
        <dbReference type="ChEBI" id="CHEBI:18248"/>
    </ligandPart>
</feature>
<organism evidence="12 13">
    <name type="scientific">Aspergillus transmontanensis</name>
    <dbReference type="NCBI Taxonomy" id="1034304"/>
    <lineage>
        <taxon>Eukaryota</taxon>
        <taxon>Fungi</taxon>
        <taxon>Dikarya</taxon>
        <taxon>Ascomycota</taxon>
        <taxon>Pezizomycotina</taxon>
        <taxon>Eurotiomycetes</taxon>
        <taxon>Eurotiomycetidae</taxon>
        <taxon>Eurotiales</taxon>
        <taxon>Aspergillaceae</taxon>
        <taxon>Aspergillus</taxon>
        <taxon>Aspergillus subgen. Circumdati</taxon>
    </lineage>
</organism>
<evidence type="ECO:0000256" key="3">
    <source>
        <dbReference type="ARBA" id="ARBA00010031"/>
    </source>
</evidence>
<evidence type="ECO:0000256" key="2">
    <source>
        <dbReference type="ARBA" id="ARBA00004613"/>
    </source>
</evidence>
<dbReference type="GO" id="GO:0046872">
    <property type="term" value="F:metal ion binding"/>
    <property type="evidence" value="ECO:0007669"/>
    <property type="project" value="UniProtKB-UniRule"/>
</dbReference>
<evidence type="ECO:0000313" key="13">
    <source>
        <dbReference type="Proteomes" id="UP000325433"/>
    </source>
</evidence>
<comment type="similarity">
    <text evidence="3">Belongs to the RBT5 family.</text>
</comment>
<keyword evidence="5" id="KW-0472">Membrane</keyword>
<protein>
    <recommendedName>
        <fullName evidence="11">CFEM domain-containing protein</fullName>
    </recommendedName>
</protein>
<keyword evidence="8" id="KW-0449">Lipoprotein</keyword>
<dbReference type="EMBL" id="ML738293">
    <property type="protein sequence ID" value="KAE8319626.1"/>
    <property type="molecule type" value="Genomic_DNA"/>
</dbReference>
<evidence type="ECO:0000256" key="8">
    <source>
        <dbReference type="ARBA" id="ARBA00023288"/>
    </source>
</evidence>
<keyword evidence="9" id="KW-0408">Iron</keyword>
<dbReference type="PROSITE" id="PS52012">
    <property type="entry name" value="CFEM"/>
    <property type="match status" value="1"/>
</dbReference>
<dbReference type="InterPro" id="IPR008427">
    <property type="entry name" value="Extracellular_membr_CFEM_dom"/>
</dbReference>
<accession>A0A5N6WH05</accession>
<dbReference type="Pfam" id="PF05730">
    <property type="entry name" value="CFEM"/>
    <property type="match status" value="1"/>
</dbReference>